<comment type="caution">
    <text evidence="6">The sequence shown here is derived from an EMBL/GenBank/DDBJ whole genome shotgun (WGS) entry which is preliminary data.</text>
</comment>
<protein>
    <recommendedName>
        <fullName evidence="2">asparagine synthase (glutamine-hydrolyzing)</fullName>
        <ecNumber evidence="2">6.3.5.4</ecNumber>
    </recommendedName>
</protein>
<dbReference type="SUPFAM" id="SSF56235">
    <property type="entry name" value="N-terminal nucleophile aminohydrolases (Ntn hydrolases)"/>
    <property type="match status" value="1"/>
</dbReference>
<gene>
    <name evidence="6" type="ORF">GCM10008025_07160</name>
</gene>
<feature type="domain" description="Glutamine amidotransferase type-2" evidence="5">
    <location>
        <begin position="63"/>
        <end position="156"/>
    </location>
</feature>
<dbReference type="InterPro" id="IPR051786">
    <property type="entry name" value="ASN_synthetase/amidase"/>
</dbReference>
<comment type="catalytic activity">
    <reaction evidence="4">
        <text>L-aspartate + L-glutamine + ATP + H2O = L-asparagine + L-glutamate + AMP + diphosphate + H(+)</text>
        <dbReference type="Rhea" id="RHEA:12228"/>
        <dbReference type="ChEBI" id="CHEBI:15377"/>
        <dbReference type="ChEBI" id="CHEBI:15378"/>
        <dbReference type="ChEBI" id="CHEBI:29985"/>
        <dbReference type="ChEBI" id="CHEBI:29991"/>
        <dbReference type="ChEBI" id="CHEBI:30616"/>
        <dbReference type="ChEBI" id="CHEBI:33019"/>
        <dbReference type="ChEBI" id="CHEBI:58048"/>
        <dbReference type="ChEBI" id="CHEBI:58359"/>
        <dbReference type="ChEBI" id="CHEBI:456215"/>
        <dbReference type="EC" id="6.3.5.4"/>
    </reaction>
</comment>
<evidence type="ECO:0000256" key="3">
    <source>
        <dbReference type="ARBA" id="ARBA00022888"/>
    </source>
</evidence>
<proteinExistence type="predicted"/>
<dbReference type="Proteomes" id="UP000613512">
    <property type="component" value="Unassembled WGS sequence"/>
</dbReference>
<dbReference type="PANTHER" id="PTHR43284:SF1">
    <property type="entry name" value="ASPARAGINE SYNTHETASE"/>
    <property type="match status" value="1"/>
</dbReference>
<organism evidence="6 7">
    <name type="scientific">Ornithinibacillus halotolerans</name>
    <dbReference type="NCBI Taxonomy" id="1274357"/>
    <lineage>
        <taxon>Bacteria</taxon>
        <taxon>Bacillati</taxon>
        <taxon>Bacillota</taxon>
        <taxon>Bacilli</taxon>
        <taxon>Bacillales</taxon>
        <taxon>Bacillaceae</taxon>
        <taxon>Ornithinibacillus</taxon>
    </lineage>
</organism>
<evidence type="ECO:0000256" key="1">
    <source>
        <dbReference type="ARBA" id="ARBA00005187"/>
    </source>
</evidence>
<dbReference type="GO" id="GO:0004066">
    <property type="term" value="F:asparagine synthase (glutamine-hydrolyzing) activity"/>
    <property type="evidence" value="ECO:0007669"/>
    <property type="project" value="UniProtKB-EC"/>
</dbReference>
<evidence type="ECO:0000313" key="6">
    <source>
        <dbReference type="EMBL" id="GGA65913.1"/>
    </source>
</evidence>
<comment type="pathway">
    <text evidence="1">Amino-acid biosynthesis; L-asparagine biosynthesis; L-asparagine from L-aspartate (L-Gln route): step 1/1.</text>
</comment>
<name>A0A916RTT8_9BACI</name>
<evidence type="ECO:0000256" key="4">
    <source>
        <dbReference type="ARBA" id="ARBA00048741"/>
    </source>
</evidence>
<reference evidence="6" key="1">
    <citation type="journal article" date="2014" name="Int. J. Syst. Evol. Microbiol.">
        <title>Complete genome sequence of Corynebacterium casei LMG S-19264T (=DSM 44701T), isolated from a smear-ripened cheese.</title>
        <authorList>
            <consortium name="US DOE Joint Genome Institute (JGI-PGF)"/>
            <person name="Walter F."/>
            <person name="Albersmeier A."/>
            <person name="Kalinowski J."/>
            <person name="Ruckert C."/>
        </authorList>
    </citation>
    <scope>NUCLEOTIDE SEQUENCE</scope>
    <source>
        <strain evidence="6">CGMCC 1.12408</strain>
    </source>
</reference>
<keyword evidence="7" id="KW-1185">Reference proteome</keyword>
<keyword evidence="3" id="KW-0061">Asparagine biosynthesis</keyword>
<evidence type="ECO:0000313" key="7">
    <source>
        <dbReference type="Proteomes" id="UP000613512"/>
    </source>
</evidence>
<dbReference type="Pfam" id="PF13537">
    <property type="entry name" value="GATase_7"/>
    <property type="match status" value="1"/>
</dbReference>
<dbReference type="InterPro" id="IPR017932">
    <property type="entry name" value="GATase_2_dom"/>
</dbReference>
<evidence type="ECO:0000259" key="5">
    <source>
        <dbReference type="Pfam" id="PF13537"/>
    </source>
</evidence>
<dbReference type="EC" id="6.3.5.4" evidence="2"/>
<dbReference type="GO" id="GO:0006529">
    <property type="term" value="P:asparagine biosynthetic process"/>
    <property type="evidence" value="ECO:0007669"/>
    <property type="project" value="UniProtKB-KW"/>
</dbReference>
<accession>A0A916RTT8</accession>
<keyword evidence="3" id="KW-0028">Amino-acid biosynthesis</keyword>
<sequence>MNEITGLVNYRDFVRKERTPFIQMIDALTSEGTIQEWFNTFIGFGYKGKEQVNHHLLEKKINGKTYAIVLSGVINNSVEVRRVLLEKGHRFHTEGDAEVALTAYIEWQERICSLDLKGDFTYAIWEDDKQSLYLSNKSRNRPVYYYEDASLFHFATVKLPLEGYKAIKNVHGNQIKELPFNSYLIFSKTGTHVTNLY</sequence>
<reference evidence="6" key="2">
    <citation type="submission" date="2020-09" db="EMBL/GenBank/DDBJ databases">
        <authorList>
            <person name="Sun Q."/>
            <person name="Zhou Y."/>
        </authorList>
    </citation>
    <scope>NUCLEOTIDE SEQUENCE</scope>
    <source>
        <strain evidence="6">CGMCC 1.12408</strain>
    </source>
</reference>
<dbReference type="RefSeq" id="WP_188383324.1">
    <property type="nucleotide sequence ID" value="NZ_BMEY01000003.1"/>
</dbReference>
<dbReference type="EMBL" id="BMEY01000003">
    <property type="protein sequence ID" value="GGA65913.1"/>
    <property type="molecule type" value="Genomic_DNA"/>
</dbReference>
<dbReference type="Gene3D" id="3.60.20.10">
    <property type="entry name" value="Glutamine Phosphoribosylpyrophosphate, subunit 1, domain 1"/>
    <property type="match status" value="1"/>
</dbReference>
<evidence type="ECO:0000256" key="2">
    <source>
        <dbReference type="ARBA" id="ARBA00012737"/>
    </source>
</evidence>
<dbReference type="AlphaFoldDB" id="A0A916RTT8"/>
<dbReference type="PANTHER" id="PTHR43284">
    <property type="entry name" value="ASPARAGINE SYNTHETASE (GLUTAMINE-HYDROLYZING)"/>
    <property type="match status" value="1"/>
</dbReference>
<dbReference type="InterPro" id="IPR029055">
    <property type="entry name" value="Ntn_hydrolases_N"/>
</dbReference>